<accession>A0A549TDD1</accession>
<evidence type="ECO:0000313" key="1">
    <source>
        <dbReference type="EMBL" id="TRL40049.1"/>
    </source>
</evidence>
<evidence type="ECO:0000313" key="2">
    <source>
        <dbReference type="Proteomes" id="UP000316801"/>
    </source>
</evidence>
<organism evidence="1 2">
    <name type="scientific">Rhizobium straminoryzae</name>
    <dbReference type="NCBI Taxonomy" id="1387186"/>
    <lineage>
        <taxon>Bacteria</taxon>
        <taxon>Pseudomonadati</taxon>
        <taxon>Pseudomonadota</taxon>
        <taxon>Alphaproteobacteria</taxon>
        <taxon>Hyphomicrobiales</taxon>
        <taxon>Rhizobiaceae</taxon>
        <taxon>Rhizobium/Agrobacterium group</taxon>
        <taxon>Rhizobium</taxon>
    </lineage>
</organism>
<protein>
    <submittedName>
        <fullName evidence="1">Uncharacterized protein</fullName>
    </submittedName>
</protein>
<name>A0A549TDD1_9HYPH</name>
<reference evidence="1 2" key="1">
    <citation type="submission" date="2019-07" db="EMBL/GenBank/DDBJ databases">
        <title>Ln-dependent methylotrophs.</title>
        <authorList>
            <person name="Tani A."/>
        </authorList>
    </citation>
    <scope>NUCLEOTIDE SEQUENCE [LARGE SCALE GENOMIC DNA]</scope>
    <source>
        <strain evidence="1 2">SM12</strain>
    </source>
</reference>
<keyword evidence="2" id="KW-1185">Reference proteome</keyword>
<dbReference type="Proteomes" id="UP000316801">
    <property type="component" value="Unassembled WGS sequence"/>
</dbReference>
<dbReference type="AlphaFoldDB" id="A0A549TDD1"/>
<proteinExistence type="predicted"/>
<comment type="caution">
    <text evidence="1">The sequence shown here is derived from an EMBL/GenBank/DDBJ whole genome shotgun (WGS) entry which is preliminary data.</text>
</comment>
<dbReference type="EMBL" id="VJMG01000016">
    <property type="protein sequence ID" value="TRL40049.1"/>
    <property type="molecule type" value="Genomic_DNA"/>
</dbReference>
<gene>
    <name evidence="1" type="ORF">FNA46_07200</name>
</gene>
<sequence>MAVWTTGSARNTNMFWCWVKRRLLRQGRPATPHVKDMPDALRRDVLASPAGPPARLDDVWERIRTARLPPL</sequence>